<protein>
    <submittedName>
        <fullName evidence="1">Uncharacterized protein</fullName>
    </submittedName>
</protein>
<dbReference type="AlphaFoldDB" id="A0A158G150"/>
<proteinExistence type="predicted"/>
<organism evidence="1 2">
    <name type="scientific">Caballeronia sordidicola</name>
    <name type="common">Burkholderia sordidicola</name>
    <dbReference type="NCBI Taxonomy" id="196367"/>
    <lineage>
        <taxon>Bacteria</taxon>
        <taxon>Pseudomonadati</taxon>
        <taxon>Pseudomonadota</taxon>
        <taxon>Betaproteobacteria</taxon>
        <taxon>Burkholderiales</taxon>
        <taxon>Burkholderiaceae</taxon>
        <taxon>Caballeronia</taxon>
    </lineage>
</organism>
<dbReference type="RefSeq" id="WP_060818533.1">
    <property type="nucleotide sequence ID" value="NZ_FCOC02000004.1"/>
</dbReference>
<evidence type="ECO:0000313" key="1">
    <source>
        <dbReference type="EMBL" id="SAL25140.1"/>
    </source>
</evidence>
<reference evidence="1 2" key="1">
    <citation type="submission" date="2016-01" db="EMBL/GenBank/DDBJ databases">
        <authorList>
            <person name="Oliw E.H."/>
        </authorList>
    </citation>
    <scope>NUCLEOTIDE SEQUENCE [LARGE SCALE GENOMIC DNA]</scope>
    <source>
        <strain evidence="1">LMG 22029</strain>
    </source>
</reference>
<accession>A0A158G150</accession>
<evidence type="ECO:0000313" key="2">
    <source>
        <dbReference type="Proteomes" id="UP000054893"/>
    </source>
</evidence>
<gene>
    <name evidence="1" type="ORF">AWB64_02012</name>
</gene>
<name>A0A158G150_CABSO</name>
<dbReference type="OrthoDB" id="9135173at2"/>
<dbReference type="EMBL" id="FCOC02000004">
    <property type="protein sequence ID" value="SAL25140.1"/>
    <property type="molecule type" value="Genomic_DNA"/>
</dbReference>
<sequence>MEFEYRGFNIECAASLGGAGFAGSASVRRVSNERDEPFESGTLKLFPTSLQAINYARVWAEIWCDTQLDTARPAAMLKRR</sequence>
<dbReference type="Proteomes" id="UP000054893">
    <property type="component" value="Unassembled WGS sequence"/>
</dbReference>